<accession>A0A2S3IJ02</accession>
<reference evidence="2" key="1">
    <citation type="submission" date="2018-04" db="EMBL/GenBank/DDBJ databases">
        <title>WGS assembly of Panicum hallii.</title>
        <authorList>
            <person name="Lovell J."/>
            <person name="Jenkins J."/>
            <person name="Lowry D."/>
            <person name="Mamidi S."/>
            <person name="Sreedasyam A."/>
            <person name="Weng X."/>
            <person name="Barry K."/>
            <person name="Bonette J."/>
            <person name="Campitelli B."/>
            <person name="Daum C."/>
            <person name="Gordon S."/>
            <person name="Gould B."/>
            <person name="Lipzen A."/>
            <person name="Macqueen A."/>
            <person name="Palacio-Mejia J."/>
            <person name="Plott C."/>
            <person name="Shakirov E."/>
            <person name="Shu S."/>
            <person name="Yoshinaga Y."/>
            <person name="Zane M."/>
            <person name="Rokhsar D."/>
            <person name="Grimwood J."/>
            <person name="Schmutz J."/>
            <person name="Juenger T."/>
        </authorList>
    </citation>
    <scope>NUCLEOTIDE SEQUENCE [LARGE SCALE GENOMIC DNA]</scope>
    <source>
        <strain evidence="2">FIL2</strain>
    </source>
</reference>
<sequence length="68" mass="8044">MQLNQDTVAFVHLWTFDCHVILWILYAILSSTLLECVPRLKFENRWHMAVLRKQSLVTVIWRSSSAVQ</sequence>
<dbReference type="Gramene" id="PAN45458">
    <property type="protein sequence ID" value="PAN45458"/>
    <property type="gene ID" value="PAHAL_9G129200"/>
</dbReference>
<name>A0A2S3IJ02_9POAL</name>
<evidence type="ECO:0000256" key="1">
    <source>
        <dbReference type="SAM" id="Phobius"/>
    </source>
</evidence>
<protein>
    <submittedName>
        <fullName evidence="2">Uncharacterized protein</fullName>
    </submittedName>
</protein>
<gene>
    <name evidence="2" type="ORF">PAHAL_9G129200</name>
</gene>
<keyword evidence="1" id="KW-0472">Membrane</keyword>
<proteinExistence type="predicted"/>
<feature type="transmembrane region" description="Helical" evidence="1">
    <location>
        <begin position="20"/>
        <end position="38"/>
    </location>
</feature>
<dbReference type="EMBL" id="CM008054">
    <property type="protein sequence ID" value="PAN45458.2"/>
    <property type="molecule type" value="Genomic_DNA"/>
</dbReference>
<keyword evidence="1" id="KW-0812">Transmembrane</keyword>
<keyword evidence="1" id="KW-1133">Transmembrane helix</keyword>
<organism evidence="2">
    <name type="scientific">Panicum hallii</name>
    <dbReference type="NCBI Taxonomy" id="206008"/>
    <lineage>
        <taxon>Eukaryota</taxon>
        <taxon>Viridiplantae</taxon>
        <taxon>Streptophyta</taxon>
        <taxon>Embryophyta</taxon>
        <taxon>Tracheophyta</taxon>
        <taxon>Spermatophyta</taxon>
        <taxon>Magnoliopsida</taxon>
        <taxon>Liliopsida</taxon>
        <taxon>Poales</taxon>
        <taxon>Poaceae</taxon>
        <taxon>PACMAD clade</taxon>
        <taxon>Panicoideae</taxon>
        <taxon>Panicodae</taxon>
        <taxon>Paniceae</taxon>
        <taxon>Panicinae</taxon>
        <taxon>Panicum</taxon>
        <taxon>Panicum sect. Panicum</taxon>
    </lineage>
</organism>
<dbReference type="AlphaFoldDB" id="A0A2S3IJ02"/>
<dbReference type="Proteomes" id="UP000243499">
    <property type="component" value="Chromosome 9"/>
</dbReference>
<evidence type="ECO:0000313" key="2">
    <source>
        <dbReference type="EMBL" id="PAN45458.2"/>
    </source>
</evidence>